<sequence>MRGEETPKNNTGDKHQRDPSGSHSSGSRIHEGLDISCTCLPVASEIVNFQEVKKIMSAFEEAGENDCEGSNRYVYRDKIIERFRLGIEKLSCETLKEIYESIMGKSFQKNGARITKKK</sequence>
<evidence type="ECO:0000313" key="3">
    <source>
        <dbReference type="Proteomes" id="UP000710849"/>
    </source>
</evidence>
<dbReference type="RefSeq" id="XP_038731313.1">
    <property type="nucleotide sequence ID" value="XM_038877828.1"/>
</dbReference>
<feature type="compositionally biased region" description="Basic and acidic residues" evidence="1">
    <location>
        <begin position="1"/>
        <end position="20"/>
    </location>
</feature>
<protein>
    <submittedName>
        <fullName evidence="2">Uncharacterized protein</fullName>
    </submittedName>
</protein>
<evidence type="ECO:0000256" key="1">
    <source>
        <dbReference type="SAM" id="MobiDB-lite"/>
    </source>
</evidence>
<gene>
    <name evidence="2" type="ORF">EAE97_007313</name>
</gene>
<name>A0A9P5LSX6_9HELO</name>
<keyword evidence="3" id="KW-1185">Reference proteome</keyword>
<accession>A0A9P5LSX6</accession>
<organism evidence="2 3">
    <name type="scientific">Botrytis byssoidea</name>
    <dbReference type="NCBI Taxonomy" id="139641"/>
    <lineage>
        <taxon>Eukaryota</taxon>
        <taxon>Fungi</taxon>
        <taxon>Dikarya</taxon>
        <taxon>Ascomycota</taxon>
        <taxon>Pezizomycotina</taxon>
        <taxon>Leotiomycetes</taxon>
        <taxon>Helotiales</taxon>
        <taxon>Sclerotiniaceae</taxon>
        <taxon>Botrytis</taxon>
    </lineage>
</organism>
<reference evidence="2 3" key="1">
    <citation type="journal article" date="2020" name="Genome Biol. Evol.">
        <title>Comparative genomics of Sclerotiniaceae.</title>
        <authorList>
            <person name="Valero Jimenez C.A."/>
            <person name="Steentjes M."/>
            <person name="Scholten O.E."/>
            <person name="Van Kan J.A.L."/>
        </authorList>
    </citation>
    <scope>NUCLEOTIDE SEQUENCE [LARGE SCALE GENOMIC DNA]</scope>
    <source>
        <strain evidence="2 3">MUCL 94</strain>
    </source>
</reference>
<evidence type="ECO:0000313" key="2">
    <source>
        <dbReference type="EMBL" id="KAF7939233.1"/>
    </source>
</evidence>
<dbReference type="GeneID" id="62150902"/>
<proteinExistence type="predicted"/>
<dbReference type="AlphaFoldDB" id="A0A9P5LSX6"/>
<dbReference type="EMBL" id="RCSW01000014">
    <property type="protein sequence ID" value="KAF7939233.1"/>
    <property type="molecule type" value="Genomic_DNA"/>
</dbReference>
<dbReference type="Proteomes" id="UP000710849">
    <property type="component" value="Unassembled WGS sequence"/>
</dbReference>
<comment type="caution">
    <text evidence="2">The sequence shown here is derived from an EMBL/GenBank/DDBJ whole genome shotgun (WGS) entry which is preliminary data.</text>
</comment>
<feature type="region of interest" description="Disordered" evidence="1">
    <location>
        <begin position="1"/>
        <end position="30"/>
    </location>
</feature>